<protein>
    <recommendedName>
        <fullName evidence="3">Nucleotidase</fullName>
    </recommendedName>
</protein>
<evidence type="ECO:0008006" key="3">
    <source>
        <dbReference type="Google" id="ProtNLM"/>
    </source>
</evidence>
<reference evidence="1 2" key="1">
    <citation type="submission" date="2016-08" db="EMBL/GenBank/DDBJ databases">
        <title>Genome-based comparison of Moorella thermoacetic strains.</title>
        <authorList>
            <person name="Poehlein A."/>
            <person name="Bengelsdorf F.R."/>
            <person name="Esser C."/>
            <person name="Duerre P."/>
            <person name="Daniel R."/>
        </authorList>
    </citation>
    <scope>NUCLEOTIDE SEQUENCE [LARGE SCALE GENOMIC DNA]</scope>
    <source>
        <strain evidence="1 2">DSM 11768</strain>
    </source>
</reference>
<accession>A0A1J5JVV0</accession>
<dbReference type="Gene3D" id="3.40.50.1000">
    <property type="entry name" value="HAD superfamily/HAD-like"/>
    <property type="match status" value="1"/>
</dbReference>
<dbReference type="RefSeq" id="WP_071520961.1">
    <property type="nucleotide sequence ID" value="NZ_MIHH01000008.1"/>
</dbReference>
<dbReference type="SUPFAM" id="SSF56784">
    <property type="entry name" value="HAD-like"/>
    <property type="match status" value="1"/>
</dbReference>
<dbReference type="InterPro" id="IPR036412">
    <property type="entry name" value="HAD-like_sf"/>
</dbReference>
<evidence type="ECO:0000313" key="1">
    <source>
        <dbReference type="EMBL" id="OIQ08703.1"/>
    </source>
</evidence>
<dbReference type="AlphaFoldDB" id="A0A1J5JVV0"/>
<dbReference type="Proteomes" id="UP000182743">
    <property type="component" value="Unassembled WGS sequence"/>
</dbReference>
<gene>
    <name evidence="1" type="ORF">MOOR_16220</name>
</gene>
<proteinExistence type="predicted"/>
<evidence type="ECO:0000313" key="2">
    <source>
        <dbReference type="Proteomes" id="UP000182743"/>
    </source>
</evidence>
<organism evidence="1 2">
    <name type="scientific">Neomoorella thermoacetica</name>
    <name type="common">Clostridium thermoaceticum</name>
    <dbReference type="NCBI Taxonomy" id="1525"/>
    <lineage>
        <taxon>Bacteria</taxon>
        <taxon>Bacillati</taxon>
        <taxon>Bacillota</taxon>
        <taxon>Clostridia</taxon>
        <taxon>Neomoorellales</taxon>
        <taxon>Neomoorellaceae</taxon>
        <taxon>Neomoorella</taxon>
    </lineage>
</organism>
<dbReference type="EMBL" id="MIHH01000008">
    <property type="protein sequence ID" value="OIQ08703.1"/>
    <property type="molecule type" value="Genomic_DNA"/>
</dbReference>
<dbReference type="InterPro" id="IPR023214">
    <property type="entry name" value="HAD_sf"/>
</dbReference>
<sequence>MRIGVDLCNTVANVNAMLVMKFTRLSLTRYPDPEIPAGFFHTQEGLDLLSKAQPFPWAAGTLRFLASAGHEIIYLTSRPVLAAWLTREWLAVNGFPRGTLMFLPRGYKVLFARYYGIDLIFEDDPLEALRLNDVVSRVFMKTWPYNLGVQGPGIVRFVNWREVLFLVSGRKRAGAGVVHERHDYGARIGARG</sequence>
<comment type="caution">
    <text evidence="1">The sequence shown here is derived from an EMBL/GenBank/DDBJ whole genome shotgun (WGS) entry which is preliminary data.</text>
</comment>
<name>A0A1J5JVV0_NEOTH</name>